<sequence>MLRLLIFFLSLVSTTVYSITCTSCEFRLLPPHSTNCDETCEGDVCFIVVNKYFNGTINAGCMHLREGDEFLNKSVCQRLPYDNRCACNTGDRCNDPKVKLFTYKFTEEPVLVDYQWLPQIQPPMPTFQPIEEILNPENATEIEENTVTENATIILRNEDELTVTTSVGLNIGEKSEDVPTVTQTTTSTVPSVKPTRVIGSIEMTKANEEATPTFATSSSSKNVITSDSKVPDSSNSLSLLISAFIVILAIFV</sequence>
<evidence type="ECO:0000256" key="1">
    <source>
        <dbReference type="SAM" id="SignalP"/>
    </source>
</evidence>
<gene>
    <name evidence="2" type="ORF">CAMP_LOCUS6401</name>
</gene>
<comment type="caution">
    <text evidence="2">The sequence shown here is derived from an EMBL/GenBank/DDBJ whole genome shotgun (WGS) entry which is preliminary data.</text>
</comment>
<dbReference type="EMBL" id="CANHGI010000002">
    <property type="protein sequence ID" value="CAI5443764.1"/>
    <property type="molecule type" value="Genomic_DNA"/>
</dbReference>
<feature type="chain" id="PRO_5040404951" description="UPAR/Ly6 domain-containing protein" evidence="1">
    <location>
        <begin position="19"/>
        <end position="252"/>
    </location>
</feature>
<dbReference type="Proteomes" id="UP001152747">
    <property type="component" value="Unassembled WGS sequence"/>
</dbReference>
<evidence type="ECO:0000313" key="3">
    <source>
        <dbReference type="Proteomes" id="UP001152747"/>
    </source>
</evidence>
<keyword evidence="1" id="KW-0732">Signal</keyword>
<evidence type="ECO:0000313" key="2">
    <source>
        <dbReference type="EMBL" id="CAI5443764.1"/>
    </source>
</evidence>
<accession>A0A9P1IEG3</accession>
<dbReference type="AlphaFoldDB" id="A0A9P1IEG3"/>
<name>A0A9P1IEG3_9PELO</name>
<protein>
    <recommendedName>
        <fullName evidence="4">UPAR/Ly6 domain-containing protein</fullName>
    </recommendedName>
</protein>
<dbReference type="OrthoDB" id="5843041at2759"/>
<keyword evidence="3" id="KW-1185">Reference proteome</keyword>
<organism evidence="2 3">
    <name type="scientific">Caenorhabditis angaria</name>
    <dbReference type="NCBI Taxonomy" id="860376"/>
    <lineage>
        <taxon>Eukaryota</taxon>
        <taxon>Metazoa</taxon>
        <taxon>Ecdysozoa</taxon>
        <taxon>Nematoda</taxon>
        <taxon>Chromadorea</taxon>
        <taxon>Rhabditida</taxon>
        <taxon>Rhabditina</taxon>
        <taxon>Rhabditomorpha</taxon>
        <taxon>Rhabditoidea</taxon>
        <taxon>Rhabditidae</taxon>
        <taxon>Peloderinae</taxon>
        <taxon>Caenorhabditis</taxon>
    </lineage>
</organism>
<feature type="signal peptide" evidence="1">
    <location>
        <begin position="1"/>
        <end position="18"/>
    </location>
</feature>
<proteinExistence type="predicted"/>
<evidence type="ECO:0008006" key="4">
    <source>
        <dbReference type="Google" id="ProtNLM"/>
    </source>
</evidence>
<reference evidence="2" key="1">
    <citation type="submission" date="2022-11" db="EMBL/GenBank/DDBJ databases">
        <authorList>
            <person name="Kikuchi T."/>
        </authorList>
    </citation>
    <scope>NUCLEOTIDE SEQUENCE</scope>
    <source>
        <strain evidence="2">PS1010</strain>
    </source>
</reference>